<protein>
    <submittedName>
        <fullName evidence="2">NAD-dependent epimerase/dehydratase family protein</fullName>
    </submittedName>
</protein>
<dbReference type="InterPro" id="IPR036291">
    <property type="entry name" value="NAD(P)-bd_dom_sf"/>
</dbReference>
<evidence type="ECO:0000313" key="3">
    <source>
        <dbReference type="Proteomes" id="UP000580839"/>
    </source>
</evidence>
<dbReference type="GO" id="GO:0004029">
    <property type="term" value="F:aldehyde dehydrogenase (NAD+) activity"/>
    <property type="evidence" value="ECO:0007669"/>
    <property type="project" value="TreeGrafter"/>
</dbReference>
<dbReference type="PANTHER" id="PTHR48079">
    <property type="entry name" value="PROTEIN YEEZ"/>
    <property type="match status" value="1"/>
</dbReference>
<dbReference type="PANTHER" id="PTHR48079:SF6">
    <property type="entry name" value="NAD(P)-BINDING DOMAIN-CONTAINING PROTEIN-RELATED"/>
    <property type="match status" value="1"/>
</dbReference>
<dbReference type="SUPFAM" id="SSF51735">
    <property type="entry name" value="NAD(P)-binding Rossmann-fold domains"/>
    <property type="match status" value="1"/>
</dbReference>
<sequence>MTGGTGCVGRATVARLLAAGHAVRGVWRGRSPESLGFAAAGALEWVRAELAVDDVAPLVKGCDAVVHLAALVHRAEVHDPAAYRRENLATTERLHGAAIAAGIQPGRFAFASTVAVYGRDFDLHADESTPTQPRSPYGESKLAAERVVLERGGVALRLPITHGPGDRGNFATLVRAIERGRFALPGPCEEPRSLLSAANAAHGFALAIEQAAAAQLFLLTDDDDRSVRFLARQIAAALAESGRPTTPLRELPYALVWPAAALGSALGRVGLRSPVTLAALRKLTTPLTFSCKKAVRTLGYVPVETFEVAVRKTVASLVSA</sequence>
<proteinExistence type="predicted"/>
<comment type="caution">
    <text evidence="2">The sequence shown here is derived from an EMBL/GenBank/DDBJ whole genome shotgun (WGS) entry which is preliminary data.</text>
</comment>
<evidence type="ECO:0000313" key="2">
    <source>
        <dbReference type="EMBL" id="NOT34801.1"/>
    </source>
</evidence>
<dbReference type="GO" id="GO:0005737">
    <property type="term" value="C:cytoplasm"/>
    <property type="evidence" value="ECO:0007669"/>
    <property type="project" value="TreeGrafter"/>
</dbReference>
<organism evidence="2 3">
    <name type="scientific">Eiseniibacteriota bacterium</name>
    <dbReference type="NCBI Taxonomy" id="2212470"/>
    <lineage>
        <taxon>Bacteria</taxon>
        <taxon>Candidatus Eiseniibacteriota</taxon>
    </lineage>
</organism>
<evidence type="ECO:0000259" key="1">
    <source>
        <dbReference type="Pfam" id="PF01370"/>
    </source>
</evidence>
<dbReference type="Gene3D" id="3.40.50.720">
    <property type="entry name" value="NAD(P)-binding Rossmann-like Domain"/>
    <property type="match status" value="1"/>
</dbReference>
<accession>A0A849SK27</accession>
<dbReference type="Pfam" id="PF01370">
    <property type="entry name" value="Epimerase"/>
    <property type="match status" value="1"/>
</dbReference>
<dbReference type="AlphaFoldDB" id="A0A849SK27"/>
<dbReference type="EMBL" id="JABFRW010000147">
    <property type="protein sequence ID" value="NOT34801.1"/>
    <property type="molecule type" value="Genomic_DNA"/>
</dbReference>
<reference evidence="2 3" key="1">
    <citation type="submission" date="2020-04" db="EMBL/GenBank/DDBJ databases">
        <title>Metagenomic profiling of ammonia- and methane-oxidizing microorganisms in a Dutch drinking water treatment plant.</title>
        <authorList>
            <person name="Poghosyan L."/>
            <person name="Leucker S."/>
        </authorList>
    </citation>
    <scope>NUCLEOTIDE SEQUENCE [LARGE SCALE GENOMIC DNA]</scope>
    <source>
        <strain evidence="2">S-RSF-IL-03</strain>
    </source>
</reference>
<dbReference type="InterPro" id="IPR001509">
    <property type="entry name" value="Epimerase_deHydtase"/>
</dbReference>
<dbReference type="Proteomes" id="UP000580839">
    <property type="component" value="Unassembled WGS sequence"/>
</dbReference>
<dbReference type="InterPro" id="IPR051783">
    <property type="entry name" value="NAD(P)-dependent_oxidoreduct"/>
</dbReference>
<gene>
    <name evidence="2" type="ORF">HOP12_11605</name>
</gene>
<name>A0A849SK27_UNCEI</name>
<feature type="domain" description="NAD-dependent epimerase/dehydratase" evidence="1">
    <location>
        <begin position="1"/>
        <end position="213"/>
    </location>
</feature>